<evidence type="ECO:0000313" key="1">
    <source>
        <dbReference type="EMBL" id="QQS82416.1"/>
    </source>
</evidence>
<organism evidence="2 3">
    <name type="scientific">Staphylococcus condimenti</name>
    <dbReference type="NCBI Taxonomy" id="70255"/>
    <lineage>
        <taxon>Bacteria</taxon>
        <taxon>Bacillati</taxon>
        <taxon>Bacillota</taxon>
        <taxon>Bacilli</taxon>
        <taxon>Bacillales</taxon>
        <taxon>Staphylococcaceae</taxon>
        <taxon>Staphylococcus</taxon>
    </lineage>
</organism>
<evidence type="ECO:0000313" key="4">
    <source>
        <dbReference type="Proteomes" id="UP000595942"/>
    </source>
</evidence>
<reference evidence="2 3" key="1">
    <citation type="submission" date="2018-11" db="EMBL/GenBank/DDBJ databases">
        <title>Genomic profiling of Staphylococcus species from a Poultry farm system in KwaZulu-Natal, South Africa.</title>
        <authorList>
            <person name="Amoako D.G."/>
            <person name="Somboro A.M."/>
            <person name="Abia A.L.K."/>
            <person name="Bester L.A."/>
            <person name="Essack S.Y."/>
        </authorList>
    </citation>
    <scope>NUCLEOTIDE SEQUENCE [LARGE SCALE GENOMIC DNA]</scope>
    <source>
        <strain evidence="2 3">SA11</strain>
    </source>
</reference>
<dbReference type="KEGG" id="scv:A4G25_07550"/>
<dbReference type="OrthoDB" id="2398454at2"/>
<dbReference type="Proteomes" id="UP000293854">
    <property type="component" value="Unassembled WGS sequence"/>
</dbReference>
<evidence type="ECO:0000313" key="3">
    <source>
        <dbReference type="Proteomes" id="UP000293854"/>
    </source>
</evidence>
<protein>
    <submittedName>
        <fullName evidence="2">Uncharacterized protein</fullName>
    </submittedName>
</protein>
<dbReference type="RefSeq" id="WP_047132264.1">
    <property type="nucleotide sequence ID" value="NZ_CP015114.1"/>
</dbReference>
<sequence>MEFKLIKQTSDPLYEAALNLYDNYQFGNVRQQHHVFKQSLENKRTKNDYVFIVGLDNDEVVSLATAHYEATTNSAFIIYLVAIDTPEREQYLTDTLAQVQNELDHLAERVHNREVNFFMMEALPLPESTEEKDADLLFKRHRFLNDHGFEEQTEIDYKRPGLDKEMPPIALNLFLHTRIPLTKDIYATSVKSCYILKYVFANHLSRKRVYPLLEEMDLRKS</sequence>
<accession>A0A143PBY6</accession>
<dbReference type="Proteomes" id="UP000595942">
    <property type="component" value="Chromosome"/>
</dbReference>
<dbReference type="AlphaFoldDB" id="A0A143PBY6"/>
<dbReference type="GeneID" id="93727717"/>
<proteinExistence type="predicted"/>
<dbReference type="EMBL" id="RQTE01000044">
    <property type="protein sequence ID" value="RZI03895.1"/>
    <property type="molecule type" value="Genomic_DNA"/>
</dbReference>
<dbReference type="Gene3D" id="3.40.630.30">
    <property type="match status" value="1"/>
</dbReference>
<evidence type="ECO:0000313" key="2">
    <source>
        <dbReference type="EMBL" id="RZI03895.1"/>
    </source>
</evidence>
<name>A0A143PBY6_9STAP</name>
<keyword evidence="4" id="KW-1185">Reference proteome</keyword>
<gene>
    <name evidence="2" type="ORF">EIG99_02140</name>
    <name evidence="1" type="ORF">I6J05_10975</name>
</gene>
<dbReference type="EMBL" id="CP068073">
    <property type="protein sequence ID" value="QQS82416.1"/>
    <property type="molecule type" value="Genomic_DNA"/>
</dbReference>
<reference evidence="1 4" key="2">
    <citation type="submission" date="2021-01" db="EMBL/GenBank/DDBJ databases">
        <title>FDA dAtabase for Regulatory Grade micrObial Sequences (FDA-ARGOS): Supporting development and validation of Infectious Disease Dx tests.</title>
        <authorList>
            <person name="Sproer C."/>
            <person name="Gronow S."/>
            <person name="Severitt S."/>
            <person name="Schroder I."/>
            <person name="Tallon L."/>
            <person name="Sadzewicz L."/>
            <person name="Zhao X."/>
            <person name="Boylan J."/>
            <person name="Ott S."/>
            <person name="Bowen H."/>
            <person name="Vavikolanu K."/>
            <person name="Mehta A."/>
            <person name="Aluvathingal J."/>
            <person name="Nadendla S."/>
            <person name="Lowell S."/>
            <person name="Myers T."/>
            <person name="Yan Y."/>
            <person name="Sichtig H."/>
        </authorList>
    </citation>
    <scope>NUCLEOTIDE SEQUENCE [LARGE SCALE GENOMIC DNA]</scope>
    <source>
        <strain evidence="1 4">FDAARGOS_1148</strain>
    </source>
</reference>